<feature type="transmembrane region" description="Helical" evidence="1">
    <location>
        <begin position="282"/>
        <end position="303"/>
    </location>
</feature>
<dbReference type="Pfam" id="PF00005">
    <property type="entry name" value="ABC_tran"/>
    <property type="match status" value="1"/>
</dbReference>
<reference evidence="4" key="1">
    <citation type="submission" date="2022-11" db="UniProtKB">
        <authorList>
            <consortium name="WormBaseParasite"/>
        </authorList>
    </citation>
    <scope>IDENTIFICATION</scope>
</reference>
<dbReference type="AlphaFoldDB" id="A0A914UYS3"/>
<protein>
    <submittedName>
        <fullName evidence="4">ABC transporter domain-containing protein</fullName>
    </submittedName>
</protein>
<feature type="domain" description="ABC transporter" evidence="2">
    <location>
        <begin position="354"/>
        <end position="446"/>
    </location>
</feature>
<evidence type="ECO:0000313" key="3">
    <source>
        <dbReference type="Proteomes" id="UP000887566"/>
    </source>
</evidence>
<dbReference type="SUPFAM" id="SSF52540">
    <property type="entry name" value="P-loop containing nucleoside triphosphate hydrolases"/>
    <property type="match status" value="1"/>
</dbReference>
<sequence length="470" mass="52851">MDEADTLGDQVILMAQGKIIDIGSSRELKQKYGEVLNLHIAVRDSCLDQQKSTIIETIARFAEKYCIVKCDEKTLHIQLETYQISWDSLAEICFHLDQSRTDLHISRLSVNITSLDDAFQQHVKPSQDDVQHAPRMDALIERLRVVDQINGMALFCQQFQAMVAKKFFLSVRRVLMLMTQIAVPLVVIGLGLGLIPTCGTAALTAMSFENQQSQLRAIERDISEILTTFIPQFAFSKTVMQYYTNRLMEDQCERMNRSCTGVGSDSLMKITHNYLEYSYPGVGRFLCCLAIQGATLFLLLALLEANIWLKIKLLFSPSKDIVQRARPNISRPLIAVENLTIRLGKQTYSKPVVDEMSFEVRPGECACIVGANGAGKTSLLRSLCGQLPLKAGMARIADYDVISNRSKALKQIGFCPQFDALPEFLTVMQCLGMFAQIRGIPRKKIQPAVEAAVILLKLERHAFKQIRHLR</sequence>
<dbReference type="GO" id="GO:0140359">
    <property type="term" value="F:ABC-type transporter activity"/>
    <property type="evidence" value="ECO:0007669"/>
    <property type="project" value="InterPro"/>
</dbReference>
<feature type="transmembrane region" description="Helical" evidence="1">
    <location>
        <begin position="174"/>
        <end position="195"/>
    </location>
</feature>
<dbReference type="InterPro" id="IPR003439">
    <property type="entry name" value="ABC_transporter-like_ATP-bd"/>
</dbReference>
<dbReference type="GO" id="GO:0016020">
    <property type="term" value="C:membrane"/>
    <property type="evidence" value="ECO:0007669"/>
    <property type="project" value="InterPro"/>
</dbReference>
<proteinExistence type="predicted"/>
<dbReference type="PANTHER" id="PTHR19229:SF250">
    <property type="entry name" value="ABC TRANSPORTER DOMAIN-CONTAINING PROTEIN-RELATED"/>
    <property type="match status" value="1"/>
</dbReference>
<name>A0A914UYS3_9BILA</name>
<organism evidence="3 4">
    <name type="scientific">Plectus sambesii</name>
    <dbReference type="NCBI Taxonomy" id="2011161"/>
    <lineage>
        <taxon>Eukaryota</taxon>
        <taxon>Metazoa</taxon>
        <taxon>Ecdysozoa</taxon>
        <taxon>Nematoda</taxon>
        <taxon>Chromadorea</taxon>
        <taxon>Plectida</taxon>
        <taxon>Plectina</taxon>
        <taxon>Plectoidea</taxon>
        <taxon>Plectidae</taxon>
        <taxon>Plectus</taxon>
    </lineage>
</organism>
<dbReference type="Proteomes" id="UP000887566">
    <property type="component" value="Unplaced"/>
</dbReference>
<dbReference type="GO" id="GO:0005524">
    <property type="term" value="F:ATP binding"/>
    <property type="evidence" value="ECO:0007669"/>
    <property type="project" value="InterPro"/>
</dbReference>
<keyword evidence="3" id="KW-1185">Reference proteome</keyword>
<evidence type="ECO:0000313" key="4">
    <source>
        <dbReference type="WBParaSite" id="PSAMB.scaffold1320size32988.g12745.t1"/>
    </source>
</evidence>
<accession>A0A914UYS3</accession>
<keyword evidence="1" id="KW-0472">Membrane</keyword>
<keyword evidence="1" id="KW-0812">Transmembrane</keyword>
<evidence type="ECO:0000259" key="2">
    <source>
        <dbReference type="Pfam" id="PF00005"/>
    </source>
</evidence>
<dbReference type="InterPro" id="IPR026082">
    <property type="entry name" value="ABCA"/>
</dbReference>
<evidence type="ECO:0000256" key="1">
    <source>
        <dbReference type="SAM" id="Phobius"/>
    </source>
</evidence>
<dbReference type="PANTHER" id="PTHR19229">
    <property type="entry name" value="ATP-BINDING CASSETTE TRANSPORTER SUBFAMILY A ABCA"/>
    <property type="match status" value="1"/>
</dbReference>
<dbReference type="Gene3D" id="3.40.50.300">
    <property type="entry name" value="P-loop containing nucleotide triphosphate hydrolases"/>
    <property type="match status" value="1"/>
</dbReference>
<dbReference type="WBParaSite" id="PSAMB.scaffold1320size32988.g12745.t1">
    <property type="protein sequence ID" value="PSAMB.scaffold1320size32988.g12745.t1"/>
    <property type="gene ID" value="PSAMB.scaffold1320size32988.g12745"/>
</dbReference>
<keyword evidence="1" id="KW-1133">Transmembrane helix</keyword>
<dbReference type="InterPro" id="IPR027417">
    <property type="entry name" value="P-loop_NTPase"/>
</dbReference>
<dbReference type="GO" id="GO:0016887">
    <property type="term" value="F:ATP hydrolysis activity"/>
    <property type="evidence" value="ECO:0007669"/>
    <property type="project" value="InterPro"/>
</dbReference>